<dbReference type="AlphaFoldDB" id="A0A9J5WYD4"/>
<gene>
    <name evidence="1" type="ORF">H5410_050703</name>
</gene>
<evidence type="ECO:0000313" key="2">
    <source>
        <dbReference type="Proteomes" id="UP000824120"/>
    </source>
</evidence>
<organism evidence="1 2">
    <name type="scientific">Solanum commersonii</name>
    <name type="common">Commerson's wild potato</name>
    <name type="synonym">Commerson's nightshade</name>
    <dbReference type="NCBI Taxonomy" id="4109"/>
    <lineage>
        <taxon>Eukaryota</taxon>
        <taxon>Viridiplantae</taxon>
        <taxon>Streptophyta</taxon>
        <taxon>Embryophyta</taxon>
        <taxon>Tracheophyta</taxon>
        <taxon>Spermatophyta</taxon>
        <taxon>Magnoliopsida</taxon>
        <taxon>eudicotyledons</taxon>
        <taxon>Gunneridae</taxon>
        <taxon>Pentapetalae</taxon>
        <taxon>asterids</taxon>
        <taxon>lamiids</taxon>
        <taxon>Solanales</taxon>
        <taxon>Solanaceae</taxon>
        <taxon>Solanoideae</taxon>
        <taxon>Solaneae</taxon>
        <taxon>Solanum</taxon>
    </lineage>
</organism>
<sequence>MSLVSPNAPAYQALKEKIKLAKERSSWRVVKLFRDAVLYRPKLQDLLDAEGKSKKAIQMTKGRIIYLELRTQFDRHFSLALKISISKKLEEVANTILWLARERGFKTKITESMVCGYWVVMDSTRESES</sequence>
<comment type="caution">
    <text evidence="1">The sequence shown here is derived from an EMBL/GenBank/DDBJ whole genome shotgun (WGS) entry which is preliminary data.</text>
</comment>
<accession>A0A9J5WYD4</accession>
<name>A0A9J5WYD4_SOLCO</name>
<dbReference type="EMBL" id="JACXVP010000010">
    <property type="protein sequence ID" value="KAG5580076.1"/>
    <property type="molecule type" value="Genomic_DNA"/>
</dbReference>
<proteinExistence type="predicted"/>
<reference evidence="1 2" key="1">
    <citation type="submission" date="2020-09" db="EMBL/GenBank/DDBJ databases">
        <title>De no assembly of potato wild relative species, Solanum commersonii.</title>
        <authorList>
            <person name="Cho K."/>
        </authorList>
    </citation>
    <scope>NUCLEOTIDE SEQUENCE [LARGE SCALE GENOMIC DNA]</scope>
    <source>
        <strain evidence="1">LZ3.2</strain>
        <tissue evidence="1">Leaf</tissue>
    </source>
</reference>
<protein>
    <submittedName>
        <fullName evidence="1">Uncharacterized protein</fullName>
    </submittedName>
</protein>
<keyword evidence="2" id="KW-1185">Reference proteome</keyword>
<evidence type="ECO:0000313" key="1">
    <source>
        <dbReference type="EMBL" id="KAG5580076.1"/>
    </source>
</evidence>
<dbReference type="Proteomes" id="UP000824120">
    <property type="component" value="Chromosome 10"/>
</dbReference>